<feature type="non-terminal residue" evidence="2">
    <location>
        <position position="1"/>
    </location>
</feature>
<name>A0A6J4KGK5_9BACT</name>
<dbReference type="EMBL" id="CADCTX010000164">
    <property type="protein sequence ID" value="CAA9304409.1"/>
    <property type="molecule type" value="Genomic_DNA"/>
</dbReference>
<sequence>DASAAPRRLAGRAGPVRRHPGRGGSAGAGGAG</sequence>
<dbReference type="AlphaFoldDB" id="A0A6J4KGK5"/>
<feature type="non-terminal residue" evidence="2">
    <location>
        <position position="32"/>
    </location>
</feature>
<reference evidence="2" key="1">
    <citation type="submission" date="2020-02" db="EMBL/GenBank/DDBJ databases">
        <authorList>
            <person name="Meier V. D."/>
        </authorList>
    </citation>
    <scope>NUCLEOTIDE SEQUENCE</scope>
    <source>
        <strain evidence="2">AVDCRST_MAG40</strain>
    </source>
</reference>
<organism evidence="2">
    <name type="scientific">uncultured Gemmatimonadaceae bacterium</name>
    <dbReference type="NCBI Taxonomy" id="246130"/>
    <lineage>
        <taxon>Bacteria</taxon>
        <taxon>Pseudomonadati</taxon>
        <taxon>Gemmatimonadota</taxon>
        <taxon>Gemmatimonadia</taxon>
        <taxon>Gemmatimonadales</taxon>
        <taxon>Gemmatimonadaceae</taxon>
        <taxon>environmental samples</taxon>
    </lineage>
</organism>
<proteinExistence type="predicted"/>
<evidence type="ECO:0000256" key="1">
    <source>
        <dbReference type="SAM" id="MobiDB-lite"/>
    </source>
</evidence>
<gene>
    <name evidence="2" type="ORF">AVDCRST_MAG40-572</name>
</gene>
<protein>
    <submittedName>
        <fullName evidence="2">Uncharacterized protein</fullName>
    </submittedName>
</protein>
<evidence type="ECO:0000313" key="2">
    <source>
        <dbReference type="EMBL" id="CAA9304409.1"/>
    </source>
</evidence>
<accession>A0A6J4KGK5</accession>
<feature type="compositionally biased region" description="Low complexity" evidence="1">
    <location>
        <begin position="1"/>
        <end position="14"/>
    </location>
</feature>
<feature type="compositionally biased region" description="Gly residues" evidence="1">
    <location>
        <begin position="22"/>
        <end position="32"/>
    </location>
</feature>
<feature type="region of interest" description="Disordered" evidence="1">
    <location>
        <begin position="1"/>
        <end position="32"/>
    </location>
</feature>